<accession>A0A2S9IF23</accession>
<dbReference type="InterPro" id="IPR036188">
    <property type="entry name" value="FAD/NAD-bd_sf"/>
</dbReference>
<feature type="domain" description="FAD dependent oxidoreductase" evidence="6">
    <location>
        <begin position="53"/>
        <end position="406"/>
    </location>
</feature>
<reference evidence="7 8" key="1">
    <citation type="submission" date="2017-10" db="EMBL/GenBank/DDBJ databases">
        <title>Draft genome of two endophytic bacteria isolated from 'guarana' Paullinia cupana (Mart.) Ducke.</title>
        <authorList>
            <person name="Siqueira K.A."/>
            <person name="Liotti R.G."/>
            <person name="Mendes T.A."/>
            <person name="Soares M.A."/>
        </authorList>
    </citation>
    <scope>NUCLEOTIDE SEQUENCE [LARGE SCALE GENOMIC DNA]</scope>
    <source>
        <strain evidence="7 8">342</strain>
    </source>
</reference>
<sequence>MPYRLFRPVFRLIFCAPDAERFPRAACLLRVRESRRHAQIVFSFKAVAIMTIKIAVVGLGALGCATLLALARKGFHVEGFEQYRVGNNIGASGGRSRQHRLIYGEGAAYTTLLQRASQLWHQLEQEQQTQLFWGGGCLTIGTPDSPWFTAVENSAKQQNLPHERLSRAALNQRFPRLNIDEDEEGIFDPAGGILLTHELLLASAEQAKQLGAKVHEQTQIDGIVARDGAVELTINGQVSSFDRVIVTTGAWSKRLLPDLPISSRRLGMSFHVGKESGFDSVAFPPTMRVSAGRAMWNTQPLPDGKNFKFFVGDAELNELHDPELVATEATGSLTPVLNERLDRHVADAVNGAHRTIVGGGTWPEAYTHDQAPLIGELKTHPHVWIGIGLSGHGFKLAPALGELLSEAVAGEVNIARDWPLFSPERHFAEPQAVYSR</sequence>
<evidence type="ECO:0000256" key="4">
    <source>
        <dbReference type="ARBA" id="ARBA00023002"/>
    </source>
</evidence>
<evidence type="ECO:0000256" key="5">
    <source>
        <dbReference type="SAM" id="Phobius"/>
    </source>
</evidence>
<keyword evidence="4" id="KW-0560">Oxidoreductase</keyword>
<dbReference type="OrthoDB" id="9815989at2"/>
<comment type="caution">
    <text evidence="7">The sequence shown here is derived from an EMBL/GenBank/DDBJ whole genome shotgun (WGS) entry which is preliminary data.</text>
</comment>
<keyword evidence="3" id="KW-0274">FAD</keyword>
<evidence type="ECO:0000256" key="2">
    <source>
        <dbReference type="ARBA" id="ARBA00022630"/>
    </source>
</evidence>
<evidence type="ECO:0000256" key="1">
    <source>
        <dbReference type="ARBA" id="ARBA00001974"/>
    </source>
</evidence>
<keyword evidence="5" id="KW-0472">Membrane</keyword>
<dbReference type="EMBL" id="PDET01000003">
    <property type="protein sequence ID" value="PRD16393.1"/>
    <property type="molecule type" value="Genomic_DNA"/>
</dbReference>
<evidence type="ECO:0000259" key="6">
    <source>
        <dbReference type="Pfam" id="PF01266"/>
    </source>
</evidence>
<dbReference type="Gene3D" id="3.30.9.10">
    <property type="entry name" value="D-Amino Acid Oxidase, subunit A, domain 2"/>
    <property type="match status" value="1"/>
</dbReference>
<keyword evidence="8" id="KW-1185">Reference proteome</keyword>
<comment type="cofactor">
    <cofactor evidence="1">
        <name>FAD</name>
        <dbReference type="ChEBI" id="CHEBI:57692"/>
    </cofactor>
</comment>
<evidence type="ECO:0000313" key="8">
    <source>
        <dbReference type="Proteomes" id="UP000239181"/>
    </source>
</evidence>
<evidence type="ECO:0000256" key="3">
    <source>
        <dbReference type="ARBA" id="ARBA00022827"/>
    </source>
</evidence>
<dbReference type="GO" id="GO:0008115">
    <property type="term" value="F:sarcosine oxidase activity"/>
    <property type="evidence" value="ECO:0007669"/>
    <property type="project" value="TreeGrafter"/>
</dbReference>
<protein>
    <recommendedName>
        <fullName evidence="6">FAD dependent oxidoreductase domain-containing protein</fullName>
    </recommendedName>
</protein>
<evidence type="ECO:0000313" key="7">
    <source>
        <dbReference type="EMBL" id="PRD16393.1"/>
    </source>
</evidence>
<dbReference type="GO" id="GO:0050660">
    <property type="term" value="F:flavin adenine dinucleotide binding"/>
    <property type="evidence" value="ECO:0007669"/>
    <property type="project" value="InterPro"/>
</dbReference>
<feature type="transmembrane region" description="Helical" evidence="5">
    <location>
        <begin position="40"/>
        <end position="70"/>
    </location>
</feature>
<proteinExistence type="predicted"/>
<dbReference type="PANTHER" id="PTHR10961:SF7">
    <property type="entry name" value="FAD DEPENDENT OXIDOREDUCTASE DOMAIN-CONTAINING PROTEIN"/>
    <property type="match status" value="1"/>
</dbReference>
<keyword evidence="5" id="KW-0812">Transmembrane</keyword>
<dbReference type="SUPFAM" id="SSF51905">
    <property type="entry name" value="FAD/NAD(P)-binding domain"/>
    <property type="match status" value="1"/>
</dbReference>
<dbReference type="InterPro" id="IPR006076">
    <property type="entry name" value="FAD-dep_OxRdtase"/>
</dbReference>
<dbReference type="PANTHER" id="PTHR10961">
    <property type="entry name" value="PEROXISOMAL SARCOSINE OXIDASE"/>
    <property type="match status" value="1"/>
</dbReference>
<gene>
    <name evidence="7" type="ORF">CQW29_06175</name>
</gene>
<dbReference type="Pfam" id="PF01266">
    <property type="entry name" value="DAO"/>
    <property type="match status" value="1"/>
</dbReference>
<dbReference type="Gene3D" id="3.50.50.60">
    <property type="entry name" value="FAD/NAD(P)-binding domain"/>
    <property type="match status" value="1"/>
</dbReference>
<keyword evidence="2" id="KW-0285">Flavoprotein</keyword>
<dbReference type="Proteomes" id="UP000239181">
    <property type="component" value="Unassembled WGS sequence"/>
</dbReference>
<name>A0A2S9IF23_9GAMM</name>
<dbReference type="AlphaFoldDB" id="A0A2S9IF23"/>
<dbReference type="InterPro" id="IPR045170">
    <property type="entry name" value="MTOX"/>
</dbReference>
<organism evidence="7 8">
    <name type="scientific">Pantoea coffeiphila</name>
    <dbReference type="NCBI Taxonomy" id="1465635"/>
    <lineage>
        <taxon>Bacteria</taxon>
        <taxon>Pseudomonadati</taxon>
        <taxon>Pseudomonadota</taxon>
        <taxon>Gammaproteobacteria</taxon>
        <taxon>Enterobacterales</taxon>
        <taxon>Erwiniaceae</taxon>
        <taxon>Pantoea</taxon>
    </lineage>
</organism>
<keyword evidence="5" id="KW-1133">Transmembrane helix</keyword>